<proteinExistence type="inferred from homology"/>
<dbReference type="Proteomes" id="UP000321089">
    <property type="component" value="Unassembled WGS sequence"/>
</dbReference>
<dbReference type="EMBL" id="WOFV02000008">
    <property type="protein sequence ID" value="NAS17109.1"/>
    <property type="molecule type" value="Genomic_DNA"/>
</dbReference>
<dbReference type="PANTHER" id="PTHR32309">
    <property type="entry name" value="TYROSINE-PROTEIN KINASE"/>
    <property type="match status" value="1"/>
</dbReference>
<dbReference type="EMBL" id="BKBC01000018">
    <property type="protein sequence ID" value="GEQ21180.1"/>
    <property type="molecule type" value="Genomic_DNA"/>
</dbReference>
<dbReference type="Proteomes" id="UP000474042">
    <property type="component" value="Unassembled WGS sequence"/>
</dbReference>
<dbReference type="Proteomes" id="UP000515243">
    <property type="component" value="Chromosome 1"/>
</dbReference>
<evidence type="ECO:0000313" key="11">
    <source>
        <dbReference type="EMBL" id="PPV16286.1"/>
    </source>
</evidence>
<evidence type="ECO:0000313" key="16">
    <source>
        <dbReference type="Proteomes" id="UP000515243"/>
    </source>
</evidence>
<dbReference type="RefSeq" id="WP_003412900.1">
    <property type="nucleotide sequence ID" value="NZ_AP019716.1"/>
</dbReference>
<reference evidence="10 15" key="4">
    <citation type="submission" date="2020-01" db="EMBL/GenBank/DDBJ databases">
        <title>Genome sequence of a 1,3-propanediol producer, Clostridium butyricum S3.</title>
        <authorList>
            <person name="Zhou J."/>
        </authorList>
    </citation>
    <scope>NUCLEOTIDE SEQUENCE [LARGE SCALE GENOMIC DNA]</scope>
    <source>
        <strain evidence="10 15">S3</strain>
    </source>
</reference>
<keyword evidence="4 7" id="KW-0812">Transmembrane</keyword>
<organism evidence="11 13">
    <name type="scientific">Clostridium butyricum</name>
    <dbReference type="NCBI Taxonomy" id="1492"/>
    <lineage>
        <taxon>Bacteria</taxon>
        <taxon>Bacillati</taxon>
        <taxon>Bacillota</taxon>
        <taxon>Clostridia</taxon>
        <taxon>Eubacteriales</taxon>
        <taxon>Clostridiaceae</taxon>
        <taxon>Clostridium</taxon>
    </lineage>
</organism>
<dbReference type="InterPro" id="IPR050445">
    <property type="entry name" value="Bact_polysacc_biosynth/exp"/>
</dbReference>
<evidence type="ECO:0000313" key="12">
    <source>
        <dbReference type="EMBL" id="QMW91537.1"/>
    </source>
</evidence>
<dbReference type="AlphaFoldDB" id="A0A2S7FDJ3"/>
<dbReference type="PANTHER" id="PTHR32309:SF13">
    <property type="entry name" value="FERRIC ENTEROBACTIN TRANSPORT PROTEIN FEPE"/>
    <property type="match status" value="1"/>
</dbReference>
<dbReference type="InterPro" id="IPR003856">
    <property type="entry name" value="LPS_length_determ_N"/>
</dbReference>
<evidence type="ECO:0000313" key="13">
    <source>
        <dbReference type="Proteomes" id="UP000238081"/>
    </source>
</evidence>
<feature type="domain" description="Polysaccharide chain length determinant N-terminal" evidence="8">
    <location>
        <begin position="4"/>
        <end position="94"/>
    </location>
</feature>
<evidence type="ECO:0000256" key="4">
    <source>
        <dbReference type="ARBA" id="ARBA00022692"/>
    </source>
</evidence>
<keyword evidence="6 7" id="KW-0472">Membrane</keyword>
<dbReference type="KEGG" id="cbut:ATN24_12760"/>
<reference evidence="11 13" key="1">
    <citation type="submission" date="2016-01" db="EMBL/GenBank/DDBJ databases">
        <title>Characterization of the Clostridium difficile lineages that are prevalent in Hong Kong and China.</title>
        <authorList>
            <person name="Kwok J.S.-L."/>
            <person name="Lam W.-Y."/>
            <person name="Ip M."/>
            <person name="Chan T.-F."/>
            <person name="Hawkey P.M."/>
            <person name="Tsui S.K.-W."/>
        </authorList>
    </citation>
    <scope>NUCLEOTIDE SEQUENCE [LARGE SCALE GENOMIC DNA]</scope>
    <source>
        <strain evidence="11 13">300064</strain>
    </source>
</reference>
<feature type="transmembrane region" description="Helical" evidence="7">
    <location>
        <begin position="21"/>
        <end position="41"/>
    </location>
</feature>
<comment type="similarity">
    <text evidence="2">Belongs to the CpsC/CapA family.</text>
</comment>
<evidence type="ECO:0000313" key="15">
    <source>
        <dbReference type="Proteomes" id="UP000474042"/>
    </source>
</evidence>
<dbReference type="GeneID" id="92944769"/>
<dbReference type="Pfam" id="PF02706">
    <property type="entry name" value="Wzz"/>
    <property type="match status" value="1"/>
</dbReference>
<evidence type="ECO:0000256" key="2">
    <source>
        <dbReference type="ARBA" id="ARBA00006683"/>
    </source>
</evidence>
<dbReference type="GO" id="GO:0004713">
    <property type="term" value="F:protein tyrosine kinase activity"/>
    <property type="evidence" value="ECO:0007669"/>
    <property type="project" value="TreeGrafter"/>
</dbReference>
<dbReference type="Proteomes" id="UP000238081">
    <property type="component" value="Unassembled WGS sequence"/>
</dbReference>
<keyword evidence="5 7" id="KW-1133">Transmembrane helix</keyword>
<evidence type="ECO:0000313" key="9">
    <source>
        <dbReference type="EMBL" id="GEQ21180.1"/>
    </source>
</evidence>
<dbReference type="OrthoDB" id="2360475at2"/>
<reference evidence="9 14" key="3">
    <citation type="submission" date="2019-07" db="EMBL/GenBank/DDBJ databases">
        <title>Whole genome shotgun sequence of Clostridium butyricum NBRC 3858.</title>
        <authorList>
            <person name="Hosoyama A."/>
            <person name="Uohara A."/>
            <person name="Ohji S."/>
            <person name="Ichikawa N."/>
        </authorList>
    </citation>
    <scope>NUCLEOTIDE SEQUENCE [LARGE SCALE GENOMIC DNA]</scope>
    <source>
        <strain evidence="9 14">NBRC 3858</strain>
    </source>
</reference>
<evidence type="ECO:0000259" key="8">
    <source>
        <dbReference type="Pfam" id="PF02706"/>
    </source>
</evidence>
<feature type="transmembrane region" description="Helical" evidence="7">
    <location>
        <begin position="176"/>
        <end position="197"/>
    </location>
</feature>
<dbReference type="GO" id="GO:0005886">
    <property type="term" value="C:plasma membrane"/>
    <property type="evidence" value="ECO:0007669"/>
    <property type="project" value="UniProtKB-SubCell"/>
</dbReference>
<dbReference type="EMBL" id="LRDH01000088">
    <property type="protein sequence ID" value="PPV16286.1"/>
    <property type="molecule type" value="Genomic_DNA"/>
</dbReference>
<evidence type="ECO:0000256" key="1">
    <source>
        <dbReference type="ARBA" id="ARBA00004651"/>
    </source>
</evidence>
<dbReference type="EMBL" id="CP040626">
    <property type="protein sequence ID" value="QMW91537.1"/>
    <property type="molecule type" value="Genomic_DNA"/>
</dbReference>
<evidence type="ECO:0000313" key="10">
    <source>
        <dbReference type="EMBL" id="NAS17109.1"/>
    </source>
</evidence>
<evidence type="ECO:0000256" key="7">
    <source>
        <dbReference type="SAM" id="Phobius"/>
    </source>
</evidence>
<evidence type="ECO:0000313" key="14">
    <source>
        <dbReference type="Proteomes" id="UP000321089"/>
    </source>
</evidence>
<keyword evidence="3" id="KW-1003">Cell membrane</keyword>
<sequence length="226" mass="25099">MEEETISISEIIQIIKSKWKIIIIVTLTATIISALYSFFLVTPVYTSSLKVFIGKDTMEKKEYSTGDVTLYQNLLKTYSELITTDDLIEKAVEKSHLDVLPEAVAGGLSVSQGEETQIMTIKYKNANSILSKDVLDAVTQEFIKEAKELIPNGSVKVVESSKYPIYPGNLNSIRNILMGIIVGAFLGITLVLFMEYISNTFKTREQIETSIGIPVIGLIPHIGEEK</sequence>
<reference evidence="12 16" key="2">
    <citation type="submission" date="2019-05" db="EMBL/GenBank/DDBJ databases">
        <authorList>
            <person name="Schori C."/>
            <person name="Ahrens C."/>
        </authorList>
    </citation>
    <scope>NUCLEOTIDE SEQUENCE [LARGE SCALE GENOMIC DNA]</scope>
    <source>
        <strain evidence="12 16">DSM 10702</strain>
    </source>
</reference>
<protein>
    <submittedName>
        <fullName evidence="11">Capsular biosynthesis protein</fullName>
    </submittedName>
</protein>
<accession>A0A2S7FDJ3</accession>
<gene>
    <name evidence="11" type="ORF">AWN73_10480</name>
    <name evidence="9" type="ORF">CBU02nite_16860</name>
    <name evidence="12" type="ORF">FF104_11345</name>
    <name evidence="10" type="ORF">GND98_004290</name>
</gene>
<evidence type="ECO:0000256" key="5">
    <source>
        <dbReference type="ARBA" id="ARBA00022989"/>
    </source>
</evidence>
<evidence type="ECO:0000256" key="3">
    <source>
        <dbReference type="ARBA" id="ARBA00022475"/>
    </source>
</evidence>
<evidence type="ECO:0000256" key="6">
    <source>
        <dbReference type="ARBA" id="ARBA00023136"/>
    </source>
</evidence>
<comment type="subcellular location">
    <subcellularLocation>
        <location evidence="1">Cell membrane</location>
        <topology evidence="1">Multi-pass membrane protein</topology>
    </subcellularLocation>
</comment>
<name>A0A2S7FDJ3_CLOBU</name>